<evidence type="ECO:0000256" key="5">
    <source>
        <dbReference type="ARBA" id="ARBA00022989"/>
    </source>
</evidence>
<feature type="transmembrane region" description="Helical" evidence="8">
    <location>
        <begin position="374"/>
        <end position="397"/>
    </location>
</feature>
<dbReference type="InterPro" id="IPR004481">
    <property type="entry name" value="K/Na/Ca-exchanger"/>
</dbReference>
<dbReference type="AlphaFoldDB" id="A0A433TSQ4"/>
<feature type="compositionally biased region" description="Polar residues" evidence="7">
    <location>
        <begin position="72"/>
        <end position="91"/>
    </location>
</feature>
<gene>
    <name evidence="10" type="ORF">EGW08_007611</name>
</gene>
<dbReference type="EMBL" id="RQTK01000199">
    <property type="protein sequence ID" value="RUS84639.1"/>
    <property type="molecule type" value="Genomic_DNA"/>
</dbReference>
<dbReference type="GO" id="GO:0005886">
    <property type="term" value="C:plasma membrane"/>
    <property type="evidence" value="ECO:0007669"/>
    <property type="project" value="TreeGrafter"/>
</dbReference>
<evidence type="ECO:0000256" key="7">
    <source>
        <dbReference type="SAM" id="MobiDB-lite"/>
    </source>
</evidence>
<dbReference type="GO" id="GO:0006874">
    <property type="term" value="P:intracellular calcium ion homeostasis"/>
    <property type="evidence" value="ECO:0007669"/>
    <property type="project" value="TreeGrafter"/>
</dbReference>
<evidence type="ECO:0000313" key="10">
    <source>
        <dbReference type="EMBL" id="RUS84639.1"/>
    </source>
</evidence>
<dbReference type="PANTHER" id="PTHR10846:SF74">
    <property type="entry name" value="SODIUM_POTASSIUM_CALCIUM EXCHANGER CG1090-RELATED"/>
    <property type="match status" value="1"/>
</dbReference>
<proteinExistence type="inferred from homology"/>
<evidence type="ECO:0000256" key="6">
    <source>
        <dbReference type="ARBA" id="ARBA00023136"/>
    </source>
</evidence>
<name>A0A433TSQ4_ELYCH</name>
<dbReference type="OrthoDB" id="2127281at2759"/>
<keyword evidence="4 8" id="KW-0812">Transmembrane</keyword>
<accession>A0A433TSQ4</accession>
<feature type="compositionally biased region" description="Polar residues" evidence="7">
    <location>
        <begin position="154"/>
        <end position="165"/>
    </location>
</feature>
<feature type="transmembrane region" description="Helical" evidence="8">
    <location>
        <begin position="287"/>
        <end position="304"/>
    </location>
</feature>
<evidence type="ECO:0000259" key="9">
    <source>
        <dbReference type="Pfam" id="PF01699"/>
    </source>
</evidence>
<dbReference type="PANTHER" id="PTHR10846">
    <property type="entry name" value="SODIUM/POTASSIUM/CALCIUM EXCHANGER"/>
    <property type="match status" value="1"/>
</dbReference>
<comment type="caution">
    <text evidence="10">The sequence shown here is derived from an EMBL/GenBank/DDBJ whole genome shotgun (WGS) entry which is preliminary data.</text>
</comment>
<dbReference type="GO" id="GO:0008273">
    <property type="term" value="F:calcium, potassium:sodium antiporter activity"/>
    <property type="evidence" value="ECO:0007669"/>
    <property type="project" value="TreeGrafter"/>
</dbReference>
<organism evidence="10 11">
    <name type="scientific">Elysia chlorotica</name>
    <name type="common">Eastern emerald elysia</name>
    <name type="synonym">Sea slug</name>
    <dbReference type="NCBI Taxonomy" id="188477"/>
    <lineage>
        <taxon>Eukaryota</taxon>
        <taxon>Metazoa</taxon>
        <taxon>Spiralia</taxon>
        <taxon>Lophotrochozoa</taxon>
        <taxon>Mollusca</taxon>
        <taxon>Gastropoda</taxon>
        <taxon>Heterobranchia</taxon>
        <taxon>Euthyneura</taxon>
        <taxon>Panpulmonata</taxon>
        <taxon>Sacoglossa</taxon>
        <taxon>Placobranchoidea</taxon>
        <taxon>Plakobranchidae</taxon>
        <taxon>Elysia</taxon>
    </lineage>
</organism>
<comment type="similarity">
    <text evidence="2">Belongs to the Ca(2+):cation antiporter (CaCA) (TC 2.A.19) family. SLC24A subfamily.</text>
</comment>
<keyword evidence="5 8" id="KW-1133">Transmembrane helix</keyword>
<dbReference type="Pfam" id="PF01699">
    <property type="entry name" value="Na_Ca_ex"/>
    <property type="match status" value="1"/>
</dbReference>
<feature type="domain" description="Sodium/calcium exchanger membrane region" evidence="9">
    <location>
        <begin position="378"/>
        <end position="433"/>
    </location>
</feature>
<dbReference type="GO" id="GO:0005262">
    <property type="term" value="F:calcium channel activity"/>
    <property type="evidence" value="ECO:0007669"/>
    <property type="project" value="TreeGrafter"/>
</dbReference>
<evidence type="ECO:0000256" key="3">
    <source>
        <dbReference type="ARBA" id="ARBA00022449"/>
    </source>
</evidence>
<feature type="compositionally biased region" description="Basic and acidic residues" evidence="7">
    <location>
        <begin position="102"/>
        <end position="112"/>
    </location>
</feature>
<dbReference type="Proteomes" id="UP000271974">
    <property type="component" value="Unassembled WGS sequence"/>
</dbReference>
<feature type="non-terminal residue" evidence="10">
    <location>
        <position position="434"/>
    </location>
</feature>
<dbReference type="InterPro" id="IPR004837">
    <property type="entry name" value="NaCa_Exmemb"/>
</dbReference>
<keyword evidence="6 8" id="KW-0472">Membrane</keyword>
<reference evidence="10 11" key="1">
    <citation type="submission" date="2019-01" db="EMBL/GenBank/DDBJ databases">
        <title>A draft genome assembly of the solar-powered sea slug Elysia chlorotica.</title>
        <authorList>
            <person name="Cai H."/>
            <person name="Li Q."/>
            <person name="Fang X."/>
            <person name="Li J."/>
            <person name="Curtis N.E."/>
            <person name="Altenburger A."/>
            <person name="Shibata T."/>
            <person name="Feng M."/>
            <person name="Maeda T."/>
            <person name="Schwartz J.A."/>
            <person name="Shigenobu S."/>
            <person name="Lundholm N."/>
            <person name="Nishiyama T."/>
            <person name="Yang H."/>
            <person name="Hasebe M."/>
            <person name="Li S."/>
            <person name="Pierce S.K."/>
            <person name="Wang J."/>
        </authorList>
    </citation>
    <scope>NUCLEOTIDE SEQUENCE [LARGE SCALE GENOMIC DNA]</scope>
    <source>
        <strain evidence="10">EC2010</strain>
        <tissue evidence="10">Whole organism of an adult</tissue>
    </source>
</reference>
<evidence type="ECO:0000313" key="11">
    <source>
        <dbReference type="Proteomes" id="UP000271974"/>
    </source>
</evidence>
<evidence type="ECO:0000256" key="2">
    <source>
        <dbReference type="ARBA" id="ARBA00005364"/>
    </source>
</evidence>
<feature type="region of interest" description="Disordered" evidence="7">
    <location>
        <begin position="228"/>
        <end position="264"/>
    </location>
</feature>
<evidence type="ECO:0000256" key="8">
    <source>
        <dbReference type="SAM" id="Phobius"/>
    </source>
</evidence>
<keyword evidence="3" id="KW-0813">Transport</keyword>
<evidence type="ECO:0000256" key="4">
    <source>
        <dbReference type="ARBA" id="ARBA00022692"/>
    </source>
</evidence>
<feature type="compositionally biased region" description="Basic and acidic residues" evidence="7">
    <location>
        <begin position="242"/>
        <end position="256"/>
    </location>
</feature>
<keyword evidence="3" id="KW-0050">Antiport</keyword>
<protein>
    <recommendedName>
        <fullName evidence="9">Sodium/calcium exchanger membrane region domain-containing protein</fullName>
    </recommendedName>
</protein>
<comment type="subcellular location">
    <subcellularLocation>
        <location evidence="1">Membrane</location>
        <topology evidence="1">Multi-pass membrane protein</topology>
    </subcellularLocation>
</comment>
<evidence type="ECO:0000256" key="1">
    <source>
        <dbReference type="ARBA" id="ARBA00004141"/>
    </source>
</evidence>
<sequence>MEKDSSGQWTPWDKVFRTGDGKPTTPVDDGSQAKHPSTSTAEFGSLCDVVHTAQQNSDPSPAAPTDGVSIGTRPSSGLAHTSGQASSQSGHSYLLGDGPNQHLDKGKNDCTRDATLLLSSPHEAEGKTAKERKDGPRFKTLNSSNGEAKVGPRNANSSGRDQQGIASPLDAVGDALEGCPASIAIAPEEQIGRLVNSTPASKTAGVRGDLELTRRKLCSETLDTSPPLELEVSDVSKSSSVHQEEKTPLLRTESDPSPKSPDTSNCCSKAFFQSGLRYRSKCRKYKFIMVSACYASLIVLVITIRNLRAQPRDMEEAGHSDLILDELELRLRRDAEIALGATDVSNETKCPPKFDRDHNEIRIMSYDAFMNGGWIVHVLIGMYTFAAIAAICDIYFVPALEHICEDLKLEADVAGATFMAAASSAPEFCTSVIG</sequence>
<feature type="region of interest" description="Disordered" evidence="7">
    <location>
        <begin position="1"/>
        <end position="167"/>
    </location>
</feature>
<feature type="compositionally biased region" description="Basic and acidic residues" evidence="7">
    <location>
        <begin position="122"/>
        <end position="137"/>
    </location>
</feature>
<dbReference type="STRING" id="188477.A0A433TSQ4"/>
<keyword evidence="11" id="KW-1185">Reference proteome</keyword>